<dbReference type="AlphaFoldDB" id="A0A1H2R2R3"/>
<dbReference type="OrthoDB" id="3494876at2"/>
<organism evidence="1 2">
    <name type="scientific">Marininema mesophilum</name>
    <dbReference type="NCBI Taxonomy" id="1048340"/>
    <lineage>
        <taxon>Bacteria</taxon>
        <taxon>Bacillati</taxon>
        <taxon>Bacillota</taxon>
        <taxon>Bacilli</taxon>
        <taxon>Bacillales</taxon>
        <taxon>Thermoactinomycetaceae</taxon>
        <taxon>Marininema</taxon>
    </lineage>
</organism>
<proteinExistence type="predicted"/>
<reference evidence="1 2" key="1">
    <citation type="submission" date="2016-10" db="EMBL/GenBank/DDBJ databases">
        <authorList>
            <person name="de Groot N.N."/>
        </authorList>
    </citation>
    <scope>NUCLEOTIDE SEQUENCE [LARGE SCALE GENOMIC DNA]</scope>
    <source>
        <strain evidence="1 2">DSM 45610</strain>
    </source>
</reference>
<evidence type="ECO:0000313" key="2">
    <source>
        <dbReference type="Proteomes" id="UP000198534"/>
    </source>
</evidence>
<gene>
    <name evidence="1" type="ORF">SAMN05444487_101355</name>
</gene>
<name>A0A1H2R2R3_9BACL</name>
<dbReference type="SUPFAM" id="SSF51445">
    <property type="entry name" value="(Trans)glycosidases"/>
    <property type="match status" value="1"/>
</dbReference>
<evidence type="ECO:0000313" key="1">
    <source>
        <dbReference type="EMBL" id="SDW13164.1"/>
    </source>
</evidence>
<dbReference type="EMBL" id="FNNQ01000001">
    <property type="protein sequence ID" value="SDW13164.1"/>
    <property type="molecule type" value="Genomic_DNA"/>
</dbReference>
<keyword evidence="2" id="KW-1185">Reference proteome</keyword>
<dbReference type="InterPro" id="IPR017853">
    <property type="entry name" value="GH"/>
</dbReference>
<protein>
    <submittedName>
        <fullName evidence="1">Uncharacterized protein</fullName>
    </submittedName>
</protein>
<dbReference type="RefSeq" id="WP_091735150.1">
    <property type="nucleotide sequence ID" value="NZ_FNNQ01000001.1"/>
</dbReference>
<accession>A0A1H2R2R3</accession>
<sequence>MDRYERIYPLLRCVFIGLIILLLGPYNILLPRPSFASAPPIPLTASSSTIVGDYAGEIRESQPRRDGLRHVDTTRTIRKLKELGINTYFYLIWHQSSDWDDLRKEFLPAAQKAGITVWVYLVPPSEARDIQSEPFGTDFIAWFRAVGSVSHRLKNLKGIVIDDFNHNLSFFNPSYVQRMKAAGKALNPHLKFVPQIYYTAIQPATLQRYRKMMDGVLMTFRDGQYRNTQRTQYLRKQIQGASQILSSMRLPFYLMVHASKLSATPASPSVRYVKEALGIGMENLAAGKIQGLVTYVLYKDWFAEQREKTAHSGYGYASVFVPPGRNPLPGVNGEFKQLIYPHSTRNYRLSFSHMDVYPYGVRKGEYWKQVLIDGKTVWQQDVTKGWFNRWQTQELNLSSFLKGKKEAVISLRLQRKHAGSRSWLYVGFDSLIPHGFSLENARFEKKGGWSTFSNHPSMIANTLLYDPKRRLRVYLAAMTLNTAYHLLDDARQSGNASLAASGEKILNHLTKDRTKSVQRELDNCFQLIEKEKENLSIPLHKHMVTQAKRLDRLLHIPS</sequence>
<dbReference type="Proteomes" id="UP000198534">
    <property type="component" value="Unassembled WGS sequence"/>
</dbReference>